<dbReference type="SUPFAM" id="SSF49879">
    <property type="entry name" value="SMAD/FHA domain"/>
    <property type="match status" value="1"/>
</dbReference>
<dbReference type="CDD" id="cd00060">
    <property type="entry name" value="FHA"/>
    <property type="match status" value="1"/>
</dbReference>
<dbReference type="Gene3D" id="2.60.200.20">
    <property type="match status" value="1"/>
</dbReference>
<reference evidence="3 4" key="1">
    <citation type="submission" date="2021-03" db="EMBL/GenBank/DDBJ databases">
        <title>Fibrella sp. HMF5405 genome sequencing and assembly.</title>
        <authorList>
            <person name="Kang H."/>
            <person name="Kim H."/>
            <person name="Bae S."/>
            <person name="Joh K."/>
        </authorList>
    </citation>
    <scope>NUCLEOTIDE SEQUENCE [LARGE SCALE GENOMIC DNA]</scope>
    <source>
        <strain evidence="3 4">HMF5405</strain>
    </source>
</reference>
<keyword evidence="4" id="KW-1185">Reference proteome</keyword>
<dbReference type="PROSITE" id="PS50006">
    <property type="entry name" value="FHA_DOMAIN"/>
    <property type="match status" value="1"/>
</dbReference>
<feature type="region of interest" description="Disordered" evidence="1">
    <location>
        <begin position="22"/>
        <end position="42"/>
    </location>
</feature>
<accession>A0ABS3JCK6</accession>
<protein>
    <submittedName>
        <fullName evidence="3">FHA domain-containing protein</fullName>
    </submittedName>
</protein>
<name>A0ABS3JCK6_9BACT</name>
<dbReference type="Proteomes" id="UP000664628">
    <property type="component" value="Unassembled WGS sequence"/>
</dbReference>
<evidence type="ECO:0000256" key="1">
    <source>
        <dbReference type="SAM" id="MobiDB-lite"/>
    </source>
</evidence>
<dbReference type="InterPro" id="IPR000253">
    <property type="entry name" value="FHA_dom"/>
</dbReference>
<comment type="caution">
    <text evidence="3">The sequence shown here is derived from an EMBL/GenBank/DDBJ whole genome shotgun (WGS) entry which is preliminary data.</text>
</comment>
<sequence length="290" mass="32138">MAFIDTLKQLFGLGTYPADPQAPASPATNVPAPSSSGMPTTPRQRENLYRFIVEKLSAYSSETDGLPTGLTLWVRCLDTAEEDHLSVALYAAQPGHFRNELSRHLADQYIRLAPDWTFNWQFVRDELPAYCTYKQGNLGLEVIRPATEKPLKIRIRTLRGQTTQTFYILDPAQQTEFRIGRGKSVETASGRVRTNDIAFLDSAETGFDTERGEPNSSVSRQHATIRYDAATRRYRLMADAGGLPANGNKTKILRADDTVERADLPGVGYTLSPGDQIELGGEAKLLLESI</sequence>
<proteinExistence type="predicted"/>
<evidence type="ECO:0000313" key="3">
    <source>
        <dbReference type="EMBL" id="MBO0947727.1"/>
    </source>
</evidence>
<evidence type="ECO:0000259" key="2">
    <source>
        <dbReference type="PROSITE" id="PS50006"/>
    </source>
</evidence>
<organism evidence="3 4">
    <name type="scientific">Fibrella forsythiae</name>
    <dbReference type="NCBI Taxonomy" id="2817061"/>
    <lineage>
        <taxon>Bacteria</taxon>
        <taxon>Pseudomonadati</taxon>
        <taxon>Bacteroidota</taxon>
        <taxon>Cytophagia</taxon>
        <taxon>Cytophagales</taxon>
        <taxon>Spirosomataceae</taxon>
        <taxon>Fibrella</taxon>
    </lineage>
</organism>
<dbReference type="EMBL" id="JAFMYW010000001">
    <property type="protein sequence ID" value="MBO0947727.1"/>
    <property type="molecule type" value="Genomic_DNA"/>
</dbReference>
<feature type="compositionally biased region" description="Polar residues" evidence="1">
    <location>
        <begin position="26"/>
        <end position="42"/>
    </location>
</feature>
<dbReference type="RefSeq" id="WP_207327629.1">
    <property type="nucleotide sequence ID" value="NZ_JAFMYW010000001.1"/>
</dbReference>
<gene>
    <name evidence="3" type="ORF">J2I46_03985</name>
</gene>
<evidence type="ECO:0000313" key="4">
    <source>
        <dbReference type="Proteomes" id="UP000664628"/>
    </source>
</evidence>
<dbReference type="InterPro" id="IPR008984">
    <property type="entry name" value="SMAD_FHA_dom_sf"/>
</dbReference>
<feature type="domain" description="FHA" evidence="2">
    <location>
        <begin position="177"/>
        <end position="255"/>
    </location>
</feature>